<dbReference type="Proteomes" id="UP000534783">
    <property type="component" value="Unassembled WGS sequence"/>
</dbReference>
<organism evidence="2 3">
    <name type="scientific">Candidatus Manganitrophus noduliformans</name>
    <dbReference type="NCBI Taxonomy" id="2606439"/>
    <lineage>
        <taxon>Bacteria</taxon>
        <taxon>Pseudomonadati</taxon>
        <taxon>Nitrospirota</taxon>
        <taxon>Nitrospiria</taxon>
        <taxon>Candidatus Troglogloeales</taxon>
        <taxon>Candidatus Manganitrophaceae</taxon>
        <taxon>Candidatus Manganitrophus</taxon>
    </lineage>
</organism>
<feature type="signal peptide" evidence="1">
    <location>
        <begin position="1"/>
        <end position="20"/>
    </location>
</feature>
<dbReference type="InterPro" id="IPR011990">
    <property type="entry name" value="TPR-like_helical_dom_sf"/>
</dbReference>
<comment type="caution">
    <text evidence="2">The sequence shown here is derived from an EMBL/GenBank/DDBJ whole genome shotgun (WGS) entry which is preliminary data.</text>
</comment>
<accession>A0A7X6IC06</accession>
<dbReference type="AlphaFoldDB" id="A0A7X6IC06"/>
<sequence>MSIKKIGFLSVFLIALSMLAGCYGKAGPVSDIPHFTSPSGWPSAAAAEKNNEGVGHLIQSHWDVAAPIFKEAIDLSANFPEPYFNLGVALDGMGKHDEAKVAFQSAKKFGADDPRIVKSEILMKHLKM</sequence>
<dbReference type="SUPFAM" id="SSF48452">
    <property type="entry name" value="TPR-like"/>
    <property type="match status" value="1"/>
</dbReference>
<gene>
    <name evidence="2" type="ORF">MNODULE_14545</name>
</gene>
<proteinExistence type="predicted"/>
<dbReference type="Gene3D" id="1.25.40.10">
    <property type="entry name" value="Tetratricopeptide repeat domain"/>
    <property type="match status" value="1"/>
</dbReference>
<protein>
    <recommendedName>
        <fullName evidence="4">Tetratricopeptide repeat protein</fullName>
    </recommendedName>
</protein>
<evidence type="ECO:0000313" key="3">
    <source>
        <dbReference type="Proteomes" id="UP000534783"/>
    </source>
</evidence>
<reference evidence="2 3" key="1">
    <citation type="journal article" date="2020" name="Nature">
        <title>Bacterial chemolithoautotrophy via manganese oxidation.</title>
        <authorList>
            <person name="Yu H."/>
            <person name="Leadbetter J.R."/>
        </authorList>
    </citation>
    <scope>NUCLEOTIDE SEQUENCE [LARGE SCALE GENOMIC DNA]</scope>
    <source>
        <strain evidence="2 3">Mn-1</strain>
    </source>
</reference>
<evidence type="ECO:0008006" key="4">
    <source>
        <dbReference type="Google" id="ProtNLM"/>
    </source>
</evidence>
<name>A0A7X6IC06_9BACT</name>
<keyword evidence="1" id="KW-0732">Signal</keyword>
<dbReference type="EMBL" id="VTOW01000003">
    <property type="protein sequence ID" value="NKE71964.1"/>
    <property type="molecule type" value="Genomic_DNA"/>
</dbReference>
<feature type="chain" id="PRO_5031569246" description="Tetratricopeptide repeat protein" evidence="1">
    <location>
        <begin position="21"/>
        <end position="128"/>
    </location>
</feature>
<evidence type="ECO:0000313" key="2">
    <source>
        <dbReference type="EMBL" id="NKE71964.1"/>
    </source>
</evidence>
<dbReference type="Pfam" id="PF14559">
    <property type="entry name" value="TPR_19"/>
    <property type="match status" value="1"/>
</dbReference>
<keyword evidence="3" id="KW-1185">Reference proteome</keyword>
<dbReference type="PROSITE" id="PS51257">
    <property type="entry name" value="PROKAR_LIPOPROTEIN"/>
    <property type="match status" value="1"/>
</dbReference>
<dbReference type="RefSeq" id="WP_168061204.1">
    <property type="nucleotide sequence ID" value="NZ_VTOW01000003.1"/>
</dbReference>
<evidence type="ECO:0000256" key="1">
    <source>
        <dbReference type="SAM" id="SignalP"/>
    </source>
</evidence>